<dbReference type="SUPFAM" id="SSF48452">
    <property type="entry name" value="TPR-like"/>
    <property type="match status" value="1"/>
</dbReference>
<dbReference type="InterPro" id="IPR011990">
    <property type="entry name" value="TPR-like_helical_dom_sf"/>
</dbReference>
<proteinExistence type="predicted"/>
<dbReference type="PANTHER" id="PTHR47926">
    <property type="entry name" value="PENTATRICOPEPTIDE REPEAT-CONTAINING PROTEIN"/>
    <property type="match status" value="1"/>
</dbReference>
<dbReference type="PANTHER" id="PTHR47926:SF533">
    <property type="entry name" value="DYW DOMAIN-CONTAINING PROTEIN"/>
    <property type="match status" value="1"/>
</dbReference>
<dbReference type="OrthoDB" id="1922227at2759"/>
<dbReference type="FunFam" id="1.25.40.10:FF:000344">
    <property type="entry name" value="Pentatricopeptide repeat-containing protein"/>
    <property type="match status" value="1"/>
</dbReference>
<keyword evidence="1" id="KW-0677">Repeat</keyword>
<feature type="repeat" description="PPR" evidence="2">
    <location>
        <begin position="609"/>
        <end position="644"/>
    </location>
</feature>
<gene>
    <name evidence="3" type="ORF">KP509_15G076300</name>
</gene>
<organism evidence="3 4">
    <name type="scientific">Ceratopteris richardii</name>
    <name type="common">Triangle waterfern</name>
    <dbReference type="NCBI Taxonomy" id="49495"/>
    <lineage>
        <taxon>Eukaryota</taxon>
        <taxon>Viridiplantae</taxon>
        <taxon>Streptophyta</taxon>
        <taxon>Embryophyta</taxon>
        <taxon>Tracheophyta</taxon>
        <taxon>Polypodiopsida</taxon>
        <taxon>Polypodiidae</taxon>
        <taxon>Polypodiales</taxon>
        <taxon>Pteridineae</taxon>
        <taxon>Pteridaceae</taxon>
        <taxon>Parkerioideae</taxon>
        <taxon>Ceratopteris</taxon>
    </lineage>
</organism>
<keyword evidence="4" id="KW-1185">Reference proteome</keyword>
<dbReference type="InterPro" id="IPR046960">
    <property type="entry name" value="PPR_At4g14850-like_plant"/>
</dbReference>
<dbReference type="FunFam" id="1.25.40.10:FF:000158">
    <property type="entry name" value="pentatricopeptide repeat-containing protein At2g33680"/>
    <property type="match status" value="1"/>
</dbReference>
<dbReference type="FunFam" id="1.25.40.10:FF:000381">
    <property type="entry name" value="Pentatricopeptide repeat-containing protein"/>
    <property type="match status" value="1"/>
</dbReference>
<dbReference type="NCBIfam" id="TIGR00756">
    <property type="entry name" value="PPR"/>
    <property type="match status" value="4"/>
</dbReference>
<dbReference type="GO" id="GO:0009451">
    <property type="term" value="P:RNA modification"/>
    <property type="evidence" value="ECO:0007669"/>
    <property type="project" value="InterPro"/>
</dbReference>
<sequence>MLSLRWRECLSKLQQVGHGGHLRLLHRKFSISPPARAGERWVSQSPDEHLQSLSKSGLLDSALDVLHSVRESVSDTTYLCLLKACIKYKLSSHAKAIHAHISRHRDCIRGFLGGYLVITLARCGAIEDAMLLSDSLPCRTVFTWTAIISAFVQCEAWRQALSIYRRMEEDQIEPDAHTFVSLFKACGELSELAEGRKLHADAQKKGLTSLSFVNNTILSMYGKSEAIAEAENVFRAIPEPDLVSWNAMLSAFVDQGYEERALFLYRQMHAESVALNLLTHVIILQACGALAQSDNLHTHGCLNGKELALKFGQGLHADAIKGGYSADVLFGTTLISMYKKCGALSWSEYVFTTMVKHNQVSWTAMICAYAELGNGERALSLYRQMQVEGLSPNQLTYLFALQACVSLLERSNSRNGLPMNAKVFELARSLQADVSQDGFLEEPSICSTLLTLYGKCGALEVAENIFNDIRQSNAVFWTAMLSACVEQGESIKTLQLYELLKEKHIALDVVVLFSVLQACKEAGTLVVSEQVHFEIVSAGHDRLPLAEATLIHAYGGCASTENYHTVFNGACNPSIVLWNACCAGYGGEKGDLSNLELFEELRLAGLTPDEVTFGTILSTCSNIGDLDVGFNIFVSMMQEFGIYPDVRHYGSMIDLLARAGNFILVEDMLEKIWKLADYTVWFSILSACRIHGNLKLAKWAFEHAIRIMPQLASPYIMLSNIYAELGLHDWAVELGKRRQTDEDTREFSLELE</sequence>
<feature type="repeat" description="PPR" evidence="2">
    <location>
        <begin position="241"/>
        <end position="275"/>
    </location>
</feature>
<name>A0A8T2T4Y0_CERRI</name>
<evidence type="ECO:0000313" key="4">
    <source>
        <dbReference type="Proteomes" id="UP000825935"/>
    </source>
</evidence>
<evidence type="ECO:0000313" key="3">
    <source>
        <dbReference type="EMBL" id="KAH7405575.1"/>
    </source>
</evidence>
<evidence type="ECO:0000256" key="1">
    <source>
        <dbReference type="ARBA" id="ARBA00022737"/>
    </source>
</evidence>
<dbReference type="Proteomes" id="UP000825935">
    <property type="component" value="Chromosome 15"/>
</dbReference>
<dbReference type="EMBL" id="CM035420">
    <property type="protein sequence ID" value="KAH7405575.1"/>
    <property type="molecule type" value="Genomic_DNA"/>
</dbReference>
<dbReference type="Pfam" id="PF13041">
    <property type="entry name" value="PPR_2"/>
    <property type="match status" value="2"/>
</dbReference>
<dbReference type="InterPro" id="IPR002885">
    <property type="entry name" value="PPR_rpt"/>
</dbReference>
<accession>A0A8T2T4Y0</accession>
<evidence type="ECO:0000256" key="2">
    <source>
        <dbReference type="PROSITE-ProRule" id="PRU00708"/>
    </source>
</evidence>
<dbReference type="Pfam" id="PF13812">
    <property type="entry name" value="PPR_3"/>
    <property type="match status" value="1"/>
</dbReference>
<protein>
    <recommendedName>
        <fullName evidence="5">Pentatricopeptide repeat-containing protein</fullName>
    </recommendedName>
</protein>
<feature type="repeat" description="PPR" evidence="2">
    <location>
        <begin position="140"/>
        <end position="174"/>
    </location>
</feature>
<feature type="repeat" description="PPR" evidence="2">
    <location>
        <begin position="358"/>
        <end position="392"/>
    </location>
</feature>
<dbReference type="GO" id="GO:0003723">
    <property type="term" value="F:RNA binding"/>
    <property type="evidence" value="ECO:0007669"/>
    <property type="project" value="InterPro"/>
</dbReference>
<dbReference type="AlphaFoldDB" id="A0A8T2T4Y0"/>
<dbReference type="Gene3D" id="1.25.40.10">
    <property type="entry name" value="Tetratricopeptide repeat domain"/>
    <property type="match status" value="5"/>
</dbReference>
<dbReference type="GO" id="GO:0048731">
    <property type="term" value="P:system development"/>
    <property type="evidence" value="ECO:0007669"/>
    <property type="project" value="UniProtKB-ARBA"/>
</dbReference>
<evidence type="ECO:0008006" key="5">
    <source>
        <dbReference type="Google" id="ProtNLM"/>
    </source>
</evidence>
<dbReference type="Pfam" id="PF01535">
    <property type="entry name" value="PPR"/>
    <property type="match status" value="3"/>
</dbReference>
<reference evidence="3" key="1">
    <citation type="submission" date="2021-08" db="EMBL/GenBank/DDBJ databases">
        <title>WGS assembly of Ceratopteris richardii.</title>
        <authorList>
            <person name="Marchant D.B."/>
            <person name="Chen G."/>
            <person name="Jenkins J."/>
            <person name="Shu S."/>
            <person name="Leebens-Mack J."/>
            <person name="Grimwood J."/>
            <person name="Schmutz J."/>
            <person name="Soltis P."/>
            <person name="Soltis D."/>
            <person name="Chen Z.-H."/>
        </authorList>
    </citation>
    <scope>NUCLEOTIDE SEQUENCE</scope>
    <source>
        <strain evidence="3">Whitten #5841</strain>
        <tissue evidence="3">Leaf</tissue>
    </source>
</reference>
<dbReference type="PROSITE" id="PS51375">
    <property type="entry name" value="PPR"/>
    <property type="match status" value="4"/>
</dbReference>
<comment type="caution">
    <text evidence="3">The sequence shown here is derived from an EMBL/GenBank/DDBJ whole genome shotgun (WGS) entry which is preliminary data.</text>
</comment>